<sequence length="178" mass="19215">MSGAKRVLYLIICGVSNADESYEFVKSAKADGWDLCAVTTPMGSRFVDSTHLFDLTGHPVRSHYKHPDDPDVLPMADAIVVAPASFNTINKIAQGISDTLAVGIVCEAIGADKPVIVAPWMNRALASHGAYRRSLAHLREDGVTLVLTDRTVADGGSESAPVRFPWKQVSDELRKITP</sequence>
<name>A0A9X1NGN7_9ACTN</name>
<feature type="domain" description="Flavoprotein" evidence="1">
    <location>
        <begin position="9"/>
        <end position="138"/>
    </location>
</feature>
<dbReference type="Gene3D" id="3.40.50.1950">
    <property type="entry name" value="Flavin prenyltransferase-like"/>
    <property type="match status" value="1"/>
</dbReference>
<evidence type="ECO:0000313" key="3">
    <source>
        <dbReference type="Proteomes" id="UP001138997"/>
    </source>
</evidence>
<dbReference type="GO" id="GO:0015937">
    <property type="term" value="P:coenzyme A biosynthetic process"/>
    <property type="evidence" value="ECO:0007669"/>
    <property type="project" value="TreeGrafter"/>
</dbReference>
<dbReference type="InterPro" id="IPR036551">
    <property type="entry name" value="Flavin_trans-like"/>
</dbReference>
<accession>A0A9X1NGN7</accession>
<comment type="caution">
    <text evidence="2">The sequence shown here is derived from an EMBL/GenBank/DDBJ whole genome shotgun (WGS) entry which is preliminary data.</text>
</comment>
<proteinExistence type="predicted"/>
<dbReference type="GO" id="GO:0010181">
    <property type="term" value="F:FMN binding"/>
    <property type="evidence" value="ECO:0007669"/>
    <property type="project" value="TreeGrafter"/>
</dbReference>
<evidence type="ECO:0000313" key="2">
    <source>
        <dbReference type="EMBL" id="MCD5313559.1"/>
    </source>
</evidence>
<dbReference type="GO" id="GO:0071513">
    <property type="term" value="C:phosphopantothenoylcysteine decarboxylase complex"/>
    <property type="evidence" value="ECO:0007669"/>
    <property type="project" value="TreeGrafter"/>
</dbReference>
<dbReference type="PANTHER" id="PTHR14359">
    <property type="entry name" value="HOMO-OLIGOMERIC FLAVIN CONTAINING CYS DECARBOXYLASE FAMILY"/>
    <property type="match status" value="1"/>
</dbReference>
<dbReference type="InterPro" id="IPR003382">
    <property type="entry name" value="Flavoprotein"/>
</dbReference>
<dbReference type="PANTHER" id="PTHR14359:SF6">
    <property type="entry name" value="PHOSPHOPANTOTHENOYLCYSTEINE DECARBOXYLASE"/>
    <property type="match status" value="1"/>
</dbReference>
<reference evidence="2" key="1">
    <citation type="submission" date="2021-11" db="EMBL/GenBank/DDBJ databases">
        <title>Streptomyces corallinus and Kineosporia corallina sp. nov., two new coral-derived marine actinobacteria.</title>
        <authorList>
            <person name="Buangrab K."/>
            <person name="Sutthacheep M."/>
            <person name="Yeemin T."/>
            <person name="Harunari E."/>
            <person name="Igarashi Y."/>
            <person name="Sripreechasak P."/>
            <person name="Kanchanasin P."/>
            <person name="Tanasupawat S."/>
            <person name="Phongsopitanun W."/>
        </authorList>
    </citation>
    <scope>NUCLEOTIDE SEQUENCE</scope>
    <source>
        <strain evidence="2">JCM 31032</strain>
    </source>
</reference>
<organism evidence="2 3">
    <name type="scientific">Kineosporia babensis</name>
    <dbReference type="NCBI Taxonomy" id="499548"/>
    <lineage>
        <taxon>Bacteria</taxon>
        <taxon>Bacillati</taxon>
        <taxon>Actinomycetota</taxon>
        <taxon>Actinomycetes</taxon>
        <taxon>Kineosporiales</taxon>
        <taxon>Kineosporiaceae</taxon>
        <taxon>Kineosporia</taxon>
    </lineage>
</organism>
<dbReference type="EMBL" id="JAJOMB010000012">
    <property type="protein sequence ID" value="MCD5313559.1"/>
    <property type="molecule type" value="Genomic_DNA"/>
</dbReference>
<gene>
    <name evidence="2" type="ORF">LR394_21860</name>
</gene>
<dbReference type="Proteomes" id="UP001138997">
    <property type="component" value="Unassembled WGS sequence"/>
</dbReference>
<dbReference type="SUPFAM" id="SSF52507">
    <property type="entry name" value="Homo-oligomeric flavin-containing Cys decarboxylases, HFCD"/>
    <property type="match status" value="1"/>
</dbReference>
<dbReference type="GO" id="GO:0004633">
    <property type="term" value="F:phosphopantothenoylcysteine decarboxylase activity"/>
    <property type="evidence" value="ECO:0007669"/>
    <property type="project" value="TreeGrafter"/>
</dbReference>
<dbReference type="AlphaFoldDB" id="A0A9X1NGN7"/>
<protein>
    <recommendedName>
        <fullName evidence="1">Flavoprotein domain-containing protein</fullName>
    </recommendedName>
</protein>
<evidence type="ECO:0000259" key="1">
    <source>
        <dbReference type="Pfam" id="PF02441"/>
    </source>
</evidence>
<dbReference type="Pfam" id="PF02441">
    <property type="entry name" value="Flavoprotein"/>
    <property type="match status" value="1"/>
</dbReference>
<keyword evidence="3" id="KW-1185">Reference proteome</keyword>
<dbReference type="RefSeq" id="WP_231444865.1">
    <property type="nucleotide sequence ID" value="NZ_JAJOMB010000012.1"/>
</dbReference>